<dbReference type="EMBL" id="JBHTJT010000038">
    <property type="protein sequence ID" value="MFD0981253.1"/>
    <property type="molecule type" value="Genomic_DNA"/>
</dbReference>
<evidence type="ECO:0000256" key="12">
    <source>
        <dbReference type="PROSITE-ProRule" id="PRU10112"/>
    </source>
</evidence>
<evidence type="ECO:0000256" key="4">
    <source>
        <dbReference type="ARBA" id="ARBA00012305"/>
    </source>
</evidence>
<evidence type="ECO:0000256" key="9">
    <source>
        <dbReference type="ARBA" id="ARBA00048995"/>
    </source>
</evidence>
<comment type="function">
    <text evidence="2 10">Forms oxaloacetate, a four-carbon dicarboxylic acid source for the tricarboxylic acid cycle.</text>
</comment>
<dbReference type="EC" id="4.1.1.31" evidence="4 10"/>
<dbReference type="SUPFAM" id="SSF51621">
    <property type="entry name" value="Phosphoenolpyruvate/pyruvate domain"/>
    <property type="match status" value="1"/>
</dbReference>
<dbReference type="RefSeq" id="WP_386076133.1">
    <property type="nucleotide sequence ID" value="NZ_JBHTJT010000038.1"/>
</dbReference>
<evidence type="ECO:0000256" key="3">
    <source>
        <dbReference type="ARBA" id="ARBA00008346"/>
    </source>
</evidence>
<comment type="cofactor">
    <cofactor evidence="1 10">
        <name>Mg(2+)</name>
        <dbReference type="ChEBI" id="CHEBI:18420"/>
    </cofactor>
</comment>
<evidence type="ECO:0000256" key="6">
    <source>
        <dbReference type="ARBA" id="ARBA00022842"/>
    </source>
</evidence>
<evidence type="ECO:0000256" key="1">
    <source>
        <dbReference type="ARBA" id="ARBA00001946"/>
    </source>
</evidence>
<keyword evidence="14" id="KW-1185">Reference proteome</keyword>
<comment type="catalytic activity">
    <reaction evidence="9 10">
        <text>oxaloacetate + phosphate = phosphoenolpyruvate + hydrogencarbonate</text>
        <dbReference type="Rhea" id="RHEA:28370"/>
        <dbReference type="ChEBI" id="CHEBI:16452"/>
        <dbReference type="ChEBI" id="CHEBI:17544"/>
        <dbReference type="ChEBI" id="CHEBI:43474"/>
        <dbReference type="ChEBI" id="CHEBI:58702"/>
        <dbReference type="EC" id="4.1.1.31"/>
    </reaction>
</comment>
<dbReference type="PRINTS" id="PR00150">
    <property type="entry name" value="PEPCARBXLASE"/>
</dbReference>
<protein>
    <recommendedName>
        <fullName evidence="5 10">Phosphoenolpyruvate carboxylase</fullName>
        <shortName evidence="10">PEPC</shortName>
        <shortName evidence="10">PEPCase</shortName>
        <ecNumber evidence="4 10">4.1.1.31</ecNumber>
    </recommendedName>
</protein>
<dbReference type="Gene3D" id="1.20.1440.90">
    <property type="entry name" value="Phosphoenolpyruvate/pyruvate domain"/>
    <property type="match status" value="1"/>
</dbReference>
<evidence type="ECO:0000313" key="14">
    <source>
        <dbReference type="Proteomes" id="UP001597108"/>
    </source>
</evidence>
<dbReference type="InterPro" id="IPR018129">
    <property type="entry name" value="PEP_COase_Lys_AS"/>
</dbReference>
<dbReference type="PROSITE" id="PS00393">
    <property type="entry name" value="PEPCASE_2"/>
    <property type="match status" value="1"/>
</dbReference>
<dbReference type="HAMAP" id="MF_00595">
    <property type="entry name" value="PEPcase_type1"/>
    <property type="match status" value="1"/>
</dbReference>
<dbReference type="InterPro" id="IPR021135">
    <property type="entry name" value="PEP_COase"/>
</dbReference>
<keyword evidence="6 10" id="KW-0460">Magnesium</keyword>
<dbReference type="PANTHER" id="PTHR30523">
    <property type="entry name" value="PHOSPHOENOLPYRUVATE CARBOXYLASE"/>
    <property type="match status" value="1"/>
</dbReference>
<organism evidence="13 14">
    <name type="scientific">Tropicimonas aquimaris</name>
    <dbReference type="NCBI Taxonomy" id="914152"/>
    <lineage>
        <taxon>Bacteria</taxon>
        <taxon>Pseudomonadati</taxon>
        <taxon>Pseudomonadota</taxon>
        <taxon>Alphaproteobacteria</taxon>
        <taxon>Rhodobacterales</taxon>
        <taxon>Roseobacteraceae</taxon>
        <taxon>Tropicimonas</taxon>
    </lineage>
</organism>
<evidence type="ECO:0000256" key="8">
    <source>
        <dbReference type="ARBA" id="ARBA00023300"/>
    </source>
</evidence>
<feature type="active site" evidence="10 11">
    <location>
        <position position="144"/>
    </location>
</feature>
<evidence type="ECO:0000313" key="13">
    <source>
        <dbReference type="EMBL" id="MFD0981253.1"/>
    </source>
</evidence>
<evidence type="ECO:0000256" key="10">
    <source>
        <dbReference type="HAMAP-Rule" id="MF_00595"/>
    </source>
</evidence>
<dbReference type="NCBIfam" id="NF000584">
    <property type="entry name" value="PRK00009.1"/>
    <property type="match status" value="1"/>
</dbReference>
<dbReference type="Pfam" id="PF00311">
    <property type="entry name" value="PEPcase"/>
    <property type="match status" value="1"/>
</dbReference>
<dbReference type="Proteomes" id="UP001597108">
    <property type="component" value="Unassembled WGS sequence"/>
</dbReference>
<accession>A0ABW3IU23</accession>
<sequence>MTQQPDDIQFSLADEEDEAIRFLGRILGKILHTQEGGLAFDTVEEIRRASVELHRSGDESALRRLHDTIAAMPEDLTFHVLRAFTYFLHLLNIAQDEQILLDHRKASGHALPDAIEAAREAGFSDSQLVAFFKDALVSPILTAHPTEIRRQSTMRAEFAISKLLDERTRARKVGLDVTEIERGIEREIETLWQTHLLRRSKLSVTDEIKNSLTYYDHTFFQAVPKLQETLLKSLGKASFGQDFPAFLRVGTWIGGDRDGNPFVTDTILREVFRMQAGHALRHYLEEVHLLGRELSMSTRVVRVNQDLQELADISPDTSEHRLDEPYRRALIGIYARLAATLTEIDPENPAPLHTAKGAPYGRSEELLRDLDVIDRSLRSHQAFAIADGRILDLRRKVRSFGFHLASVDLRQNSSVHEATVAELLEAIAPGTDYLGMNEAARQEILRKELTSPRALIRPYWEYSEKTAGELAVFRAAKEIVDRFGPRAIVTSIISNAQSVSDVLELCVLLKEAGLLTLDGKCSIAIVPLFETIADLRNGPGIMRALFETPEYRRIVTAQKDEQEIMLGYSDSNKDGGLVTSNWELFKAERALVELFREKEIRLRLFHGRGGSIGRGGGPTREAIVAQPPGAVAGQIRLTEQGEVISSRYSHAEIGYAHLETLVSATLEATLMPEAESALGEYSAIMDAMSDHAFRAYRSLVFETEGFEEFFWSSTVINEIASLNIGSRPASRSKTREITSLRAIPWVFSWAQCRIMLPAWYGFGSAVEAWCAENEDPEGEKLAALYDAWPFFHAMVSKIDLMIGKSDLAMAAQYADLCEDKEIRDRIFGRISAEWEATVRALEMITGTSPVERKRSGEAKARLRHRTPYLDPLNHMQVELLKKVRMASSEEISERTRRGILLSINGVASGLRNTG</sequence>
<dbReference type="InterPro" id="IPR033129">
    <property type="entry name" value="PEPCASE_His_AS"/>
</dbReference>
<comment type="subunit">
    <text evidence="10">Homotetramer.</text>
</comment>
<evidence type="ECO:0000256" key="11">
    <source>
        <dbReference type="PROSITE-ProRule" id="PRU10111"/>
    </source>
</evidence>
<dbReference type="InterPro" id="IPR015813">
    <property type="entry name" value="Pyrv/PenolPyrv_kinase-like_dom"/>
</dbReference>
<feature type="active site" evidence="10 12">
    <location>
        <position position="573"/>
    </location>
</feature>
<evidence type="ECO:0000256" key="7">
    <source>
        <dbReference type="ARBA" id="ARBA00023239"/>
    </source>
</evidence>
<keyword evidence="8 10" id="KW-0120">Carbon dioxide fixation</keyword>
<evidence type="ECO:0000256" key="5">
    <source>
        <dbReference type="ARBA" id="ARBA00022419"/>
    </source>
</evidence>
<dbReference type="GO" id="GO:0008964">
    <property type="term" value="F:phosphoenolpyruvate carboxylase activity"/>
    <property type="evidence" value="ECO:0007669"/>
    <property type="project" value="UniProtKB-EC"/>
</dbReference>
<keyword evidence="7 10" id="KW-0456">Lyase</keyword>
<dbReference type="PANTHER" id="PTHR30523:SF6">
    <property type="entry name" value="PHOSPHOENOLPYRUVATE CARBOXYLASE"/>
    <property type="match status" value="1"/>
</dbReference>
<comment type="similarity">
    <text evidence="3 10">Belongs to the PEPCase type 1 family.</text>
</comment>
<dbReference type="InterPro" id="IPR022805">
    <property type="entry name" value="PEP_COase_bac/pln-type"/>
</dbReference>
<evidence type="ECO:0000256" key="2">
    <source>
        <dbReference type="ARBA" id="ARBA00003670"/>
    </source>
</evidence>
<dbReference type="PROSITE" id="PS00781">
    <property type="entry name" value="PEPCASE_1"/>
    <property type="match status" value="1"/>
</dbReference>
<reference evidence="14" key="1">
    <citation type="journal article" date="2019" name="Int. J. Syst. Evol. Microbiol.">
        <title>The Global Catalogue of Microorganisms (GCM) 10K type strain sequencing project: providing services to taxonomists for standard genome sequencing and annotation.</title>
        <authorList>
            <consortium name="The Broad Institute Genomics Platform"/>
            <consortium name="The Broad Institute Genome Sequencing Center for Infectious Disease"/>
            <person name="Wu L."/>
            <person name="Ma J."/>
        </authorList>
    </citation>
    <scope>NUCLEOTIDE SEQUENCE [LARGE SCALE GENOMIC DNA]</scope>
    <source>
        <strain evidence="14">CCUG 60524</strain>
    </source>
</reference>
<gene>
    <name evidence="10 13" type="primary">ppc</name>
    <name evidence="13" type="ORF">ACFQ2S_16570</name>
</gene>
<proteinExistence type="inferred from homology"/>
<comment type="caution">
    <text evidence="13">The sequence shown here is derived from an EMBL/GenBank/DDBJ whole genome shotgun (WGS) entry which is preliminary data.</text>
</comment>
<name>A0ABW3IU23_9RHOB</name>